<evidence type="ECO:0000256" key="1">
    <source>
        <dbReference type="ARBA" id="ARBA00000083"/>
    </source>
</evidence>
<evidence type="ECO:0000259" key="9">
    <source>
        <dbReference type="Pfam" id="PF16363"/>
    </source>
</evidence>
<dbReference type="Gene3D" id="3.40.50.720">
    <property type="entry name" value="NAD(P)-binding Rossmann-like Domain"/>
    <property type="match status" value="1"/>
</dbReference>
<keyword evidence="8" id="KW-0812">Transmembrane</keyword>
<dbReference type="GO" id="GO:0005996">
    <property type="term" value="P:monosaccharide metabolic process"/>
    <property type="evidence" value="ECO:0007669"/>
    <property type="project" value="TreeGrafter"/>
</dbReference>
<evidence type="ECO:0000256" key="6">
    <source>
        <dbReference type="ARBA" id="ARBA00023027"/>
    </source>
</evidence>
<gene>
    <name evidence="10" type="ORF">DW265_00660</name>
</gene>
<evidence type="ECO:0000256" key="7">
    <source>
        <dbReference type="ARBA" id="ARBA00023235"/>
    </source>
</evidence>
<keyword evidence="8" id="KW-0472">Membrane</keyword>
<keyword evidence="11" id="KW-1185">Reference proteome</keyword>
<protein>
    <recommendedName>
        <fullName evidence="5">UDP-glucose 4-epimerase</fullName>
        <ecNumber evidence="4">5.1.3.2</ecNumber>
    </recommendedName>
</protein>
<keyword evidence="8" id="KW-1133">Transmembrane helix</keyword>
<dbReference type="InterPro" id="IPR036291">
    <property type="entry name" value="NAD(P)-bd_dom_sf"/>
</dbReference>
<organism evidence="10 11">
    <name type="scientific">Dorea longicatena</name>
    <dbReference type="NCBI Taxonomy" id="88431"/>
    <lineage>
        <taxon>Bacteria</taxon>
        <taxon>Bacillati</taxon>
        <taxon>Bacillota</taxon>
        <taxon>Clostridia</taxon>
        <taxon>Lachnospirales</taxon>
        <taxon>Lachnospiraceae</taxon>
        <taxon>Dorea</taxon>
    </lineage>
</organism>
<feature type="domain" description="NAD(P)-binding" evidence="9">
    <location>
        <begin position="2"/>
        <end position="59"/>
    </location>
</feature>
<name>A0A414T3L9_9FIRM</name>
<proteinExistence type="inferred from homology"/>
<comment type="caution">
    <text evidence="10">The sequence shown here is derived from an EMBL/GenBank/DDBJ whole genome shotgun (WGS) entry which is preliminary data.</text>
</comment>
<evidence type="ECO:0000256" key="3">
    <source>
        <dbReference type="ARBA" id="ARBA00007637"/>
    </source>
</evidence>
<evidence type="ECO:0000256" key="5">
    <source>
        <dbReference type="ARBA" id="ARBA00018569"/>
    </source>
</evidence>
<dbReference type="EMBL" id="QRIC01000001">
    <property type="protein sequence ID" value="RHG28781.1"/>
    <property type="molecule type" value="Genomic_DNA"/>
</dbReference>
<dbReference type="GO" id="GO:0003978">
    <property type="term" value="F:UDP-glucose 4-epimerase activity"/>
    <property type="evidence" value="ECO:0007669"/>
    <property type="project" value="UniProtKB-EC"/>
</dbReference>
<dbReference type="EC" id="5.1.3.2" evidence="4"/>
<evidence type="ECO:0000256" key="4">
    <source>
        <dbReference type="ARBA" id="ARBA00013189"/>
    </source>
</evidence>
<keyword evidence="7" id="KW-0413">Isomerase</keyword>
<comment type="cofactor">
    <cofactor evidence="2">
        <name>NAD(+)</name>
        <dbReference type="ChEBI" id="CHEBI:57540"/>
    </cofactor>
</comment>
<dbReference type="Pfam" id="PF16363">
    <property type="entry name" value="GDP_Man_Dehyd"/>
    <property type="match status" value="1"/>
</dbReference>
<dbReference type="GO" id="GO:0005829">
    <property type="term" value="C:cytosol"/>
    <property type="evidence" value="ECO:0007669"/>
    <property type="project" value="TreeGrafter"/>
</dbReference>
<feature type="transmembrane region" description="Helical" evidence="8">
    <location>
        <begin position="66"/>
        <end position="88"/>
    </location>
</feature>
<comment type="catalytic activity">
    <reaction evidence="1">
        <text>UDP-alpha-D-glucose = UDP-alpha-D-galactose</text>
        <dbReference type="Rhea" id="RHEA:22168"/>
        <dbReference type="ChEBI" id="CHEBI:58885"/>
        <dbReference type="ChEBI" id="CHEBI:66914"/>
        <dbReference type="EC" id="5.1.3.2"/>
    </reaction>
</comment>
<dbReference type="AlphaFoldDB" id="A0A414T3L9"/>
<dbReference type="InterPro" id="IPR016040">
    <property type="entry name" value="NAD(P)-bd_dom"/>
</dbReference>
<evidence type="ECO:0000256" key="2">
    <source>
        <dbReference type="ARBA" id="ARBA00001911"/>
    </source>
</evidence>
<dbReference type="Proteomes" id="UP000284095">
    <property type="component" value="Unassembled WGS sequence"/>
</dbReference>
<dbReference type="PANTHER" id="PTHR43725">
    <property type="entry name" value="UDP-GLUCOSE 4-EPIMERASE"/>
    <property type="match status" value="1"/>
</dbReference>
<dbReference type="SUPFAM" id="SSF51735">
    <property type="entry name" value="NAD(P)-binding Rossmann-fold domains"/>
    <property type="match status" value="1"/>
</dbReference>
<sequence>MDEAALKAMFEKENVDAVIHCAALKSVGESVQKPLEYYRNNITGTLTLMDVMKQTSVKNIDKLKVLIMYEVIRFMNYLFFYSNLIYLWKVKYHYFMHISKHSVSYGILPICYKLEAY</sequence>
<comment type="similarity">
    <text evidence="3">Belongs to the NAD(P)-dependent epimerase/dehydratase family.</text>
</comment>
<evidence type="ECO:0000256" key="8">
    <source>
        <dbReference type="SAM" id="Phobius"/>
    </source>
</evidence>
<reference evidence="10 11" key="1">
    <citation type="submission" date="2018-08" db="EMBL/GenBank/DDBJ databases">
        <title>A genome reference for cultivated species of the human gut microbiota.</title>
        <authorList>
            <person name="Zou Y."/>
            <person name="Xue W."/>
            <person name="Luo G."/>
        </authorList>
    </citation>
    <scope>NUCLEOTIDE SEQUENCE [LARGE SCALE GENOMIC DNA]</scope>
    <source>
        <strain evidence="10 11">AM22-22</strain>
    </source>
</reference>
<evidence type="ECO:0000313" key="11">
    <source>
        <dbReference type="Proteomes" id="UP000284095"/>
    </source>
</evidence>
<evidence type="ECO:0000313" key="10">
    <source>
        <dbReference type="EMBL" id="RHG28781.1"/>
    </source>
</evidence>
<dbReference type="PANTHER" id="PTHR43725:SF47">
    <property type="entry name" value="UDP-GLUCOSE 4-EPIMERASE"/>
    <property type="match status" value="1"/>
</dbReference>
<keyword evidence="6" id="KW-0520">NAD</keyword>
<accession>A0A414T3L9</accession>